<keyword evidence="3" id="KW-1185">Reference proteome</keyword>
<gene>
    <name evidence="2" type="ORF">SAMN04490197_1184</name>
</gene>
<accession>A0A1H2EGF0</accession>
<name>A0A1H2EGF0_9PSED</name>
<dbReference type="RefSeq" id="WP_057725147.1">
    <property type="nucleotide sequence ID" value="NZ_JYLM01000009.1"/>
</dbReference>
<reference evidence="2 3" key="1">
    <citation type="submission" date="2016-10" db="EMBL/GenBank/DDBJ databases">
        <authorList>
            <person name="Varghese N."/>
            <person name="Submissions S."/>
        </authorList>
    </citation>
    <scope>NUCLEOTIDE SEQUENCE [LARGE SCALE GENOMIC DNA]</scope>
    <source>
        <strain evidence="2 3">BS2775</strain>
    </source>
</reference>
<proteinExistence type="predicted"/>
<evidence type="ECO:0000313" key="3">
    <source>
        <dbReference type="Proteomes" id="UP000183653"/>
    </source>
</evidence>
<organism evidence="2 3">
    <name type="scientific">Pseudomonas orientalis</name>
    <dbReference type="NCBI Taxonomy" id="76758"/>
    <lineage>
        <taxon>Bacteria</taxon>
        <taxon>Pseudomonadati</taxon>
        <taxon>Pseudomonadota</taxon>
        <taxon>Gammaproteobacteria</taxon>
        <taxon>Pseudomonadales</taxon>
        <taxon>Pseudomonadaceae</taxon>
        <taxon>Pseudomonas</taxon>
    </lineage>
</organism>
<keyword evidence="1" id="KW-1133">Transmembrane helix</keyword>
<evidence type="ECO:0000256" key="1">
    <source>
        <dbReference type="SAM" id="Phobius"/>
    </source>
</evidence>
<dbReference type="EMBL" id="LT629782">
    <property type="protein sequence ID" value="SDT94161.1"/>
    <property type="molecule type" value="Genomic_DNA"/>
</dbReference>
<keyword evidence="1" id="KW-0472">Membrane</keyword>
<keyword evidence="1" id="KW-0812">Transmembrane</keyword>
<dbReference type="OrthoDB" id="7024649at2"/>
<feature type="transmembrane region" description="Helical" evidence="1">
    <location>
        <begin position="12"/>
        <end position="31"/>
    </location>
</feature>
<protein>
    <submittedName>
        <fullName evidence="2">Uncharacterized protein</fullName>
    </submittedName>
</protein>
<evidence type="ECO:0000313" key="2">
    <source>
        <dbReference type="EMBL" id="SDT94161.1"/>
    </source>
</evidence>
<dbReference type="Proteomes" id="UP000183653">
    <property type="component" value="Chromosome I"/>
</dbReference>
<dbReference type="AlphaFoldDB" id="A0A1H2EGF0"/>
<sequence>MSASVPESSNSLRNFVVGVLGVAALLGFYFVQLNAEADRQREAAAEQLTLCLHLKRVAGAAASTPSTPVELGAACRQLNIEFLKSVKVE</sequence>